<sequence length="282" mass="30013">MREADGAPMALSEVLATTEPAPVVHLQVAAVLRLNLAAFQNAVPALYELAVINDTPGPVSDLTLTISSEPAFLKPRSWQLAAVGAGETYHLGDLDVQLDGALLSRLTESEQSTLRFELRAAAQPGTVLAQHESRVELLARNQWGGIGQLPEMVAAFVQPNDPAVDRVLKAAALALQAGGKDGAIDGYSHGAKRAWELASGIWTAVLQRQLHYALPPASFEHTGQKVRSPGQVLDGSGHLPGPHAAVRRLFGTGTPAPAAGVHQGPFLRWRVAARRAVLHHRR</sequence>
<evidence type="ECO:0000313" key="1">
    <source>
        <dbReference type="EMBL" id="RCW72447.1"/>
    </source>
</evidence>
<proteinExistence type="predicted"/>
<keyword evidence="2" id="KW-1185">Reference proteome</keyword>
<accession>A0A368Y0W6</accession>
<dbReference type="EMBL" id="QPJK01000003">
    <property type="protein sequence ID" value="RCW72447.1"/>
    <property type="molecule type" value="Genomic_DNA"/>
</dbReference>
<evidence type="ECO:0000313" key="2">
    <source>
        <dbReference type="Proteomes" id="UP000252884"/>
    </source>
</evidence>
<gene>
    <name evidence="1" type="ORF">DES41_10352</name>
</gene>
<organism evidence="1 2">
    <name type="scientific">Pseudorhodoferax soli</name>
    <dbReference type="NCBI Taxonomy" id="545864"/>
    <lineage>
        <taxon>Bacteria</taxon>
        <taxon>Pseudomonadati</taxon>
        <taxon>Pseudomonadota</taxon>
        <taxon>Betaproteobacteria</taxon>
        <taxon>Burkholderiales</taxon>
        <taxon>Comamonadaceae</taxon>
    </lineage>
</organism>
<reference evidence="1 2" key="1">
    <citation type="submission" date="2018-07" db="EMBL/GenBank/DDBJ databases">
        <title>Genomic Encyclopedia of Type Strains, Phase IV (KMG-IV): sequencing the most valuable type-strain genomes for metagenomic binning, comparative biology and taxonomic classification.</title>
        <authorList>
            <person name="Goeker M."/>
        </authorList>
    </citation>
    <scope>NUCLEOTIDE SEQUENCE [LARGE SCALE GENOMIC DNA]</scope>
    <source>
        <strain evidence="1 2">DSM 21634</strain>
    </source>
</reference>
<comment type="caution">
    <text evidence="1">The sequence shown here is derived from an EMBL/GenBank/DDBJ whole genome shotgun (WGS) entry which is preliminary data.</text>
</comment>
<dbReference type="RefSeq" id="WP_245965676.1">
    <property type="nucleotide sequence ID" value="NZ_QPJK01000003.1"/>
</dbReference>
<dbReference type="Proteomes" id="UP000252884">
    <property type="component" value="Unassembled WGS sequence"/>
</dbReference>
<dbReference type="AlphaFoldDB" id="A0A368Y0W6"/>
<name>A0A368Y0W6_9BURK</name>
<protein>
    <submittedName>
        <fullName evidence="1">Uncharacterized protein</fullName>
    </submittedName>
</protein>